<feature type="transmembrane region" description="Helical" evidence="6">
    <location>
        <begin position="232"/>
        <end position="249"/>
    </location>
</feature>
<evidence type="ECO:0000313" key="9">
    <source>
        <dbReference type="Proteomes" id="UP000470384"/>
    </source>
</evidence>
<proteinExistence type="predicted"/>
<feature type="transmembrane region" description="Helical" evidence="6">
    <location>
        <begin position="255"/>
        <end position="274"/>
    </location>
</feature>
<keyword evidence="9" id="KW-1185">Reference proteome</keyword>
<evidence type="ECO:0000313" key="8">
    <source>
        <dbReference type="EMBL" id="NBG95188.1"/>
    </source>
</evidence>
<dbReference type="InterPro" id="IPR050545">
    <property type="entry name" value="Mycobact_MmpL"/>
</dbReference>
<dbReference type="Proteomes" id="UP000470384">
    <property type="component" value="Unassembled WGS sequence"/>
</dbReference>
<evidence type="ECO:0000259" key="7">
    <source>
        <dbReference type="PROSITE" id="PS50156"/>
    </source>
</evidence>
<name>A0A845QA66_9HYPH</name>
<dbReference type="Pfam" id="PF03176">
    <property type="entry name" value="MMPL"/>
    <property type="match status" value="2"/>
</dbReference>
<dbReference type="PROSITE" id="PS50156">
    <property type="entry name" value="SSD"/>
    <property type="match status" value="2"/>
</dbReference>
<keyword evidence="4 6" id="KW-1133">Transmembrane helix</keyword>
<feature type="transmembrane region" description="Helical" evidence="6">
    <location>
        <begin position="627"/>
        <end position="645"/>
    </location>
</feature>
<evidence type="ECO:0000256" key="1">
    <source>
        <dbReference type="ARBA" id="ARBA00004651"/>
    </source>
</evidence>
<dbReference type="GO" id="GO:0005886">
    <property type="term" value="C:plasma membrane"/>
    <property type="evidence" value="ECO:0007669"/>
    <property type="project" value="UniProtKB-SubCell"/>
</dbReference>
<reference evidence="8 9" key="1">
    <citation type="journal article" date="2016" name="Int. J. Syst. Evol. Microbiol.">
        <title>Pyruvatibacter mobilis gen. nov., sp. nov., a marine bacterium from the culture broth of Picochlorum sp. 122.</title>
        <authorList>
            <person name="Wang G."/>
            <person name="Tang M."/>
            <person name="Wu H."/>
            <person name="Dai S."/>
            <person name="Li T."/>
            <person name="Chen C."/>
            <person name="He H."/>
            <person name="Fan J."/>
            <person name="Xiang W."/>
            <person name="Li X."/>
        </authorList>
    </citation>
    <scope>NUCLEOTIDE SEQUENCE [LARGE SCALE GENOMIC DNA]</scope>
    <source>
        <strain evidence="8 9">GYP-11</strain>
    </source>
</reference>
<dbReference type="InterPro" id="IPR000731">
    <property type="entry name" value="SSD"/>
</dbReference>
<keyword evidence="3 6" id="KW-0812">Transmembrane</keyword>
<dbReference type="InterPro" id="IPR001036">
    <property type="entry name" value="Acrflvin-R"/>
</dbReference>
<dbReference type="GeneID" id="300656105"/>
<accession>A0A845QA66</accession>
<dbReference type="SUPFAM" id="SSF82866">
    <property type="entry name" value="Multidrug efflux transporter AcrB transmembrane domain"/>
    <property type="match status" value="2"/>
</dbReference>
<sequence>MTGISRAERFFEGALRYWWLVLLAGVALIAATAMSLPMLTKDTSADAFIDADEPALVYKERVEEIFGLTDPIVIAVINRGEDGVFTPDNLALVERLTRAVERLPQVDPDRVVSLATENNIVGTEDGLIVEGFLDPDTEGFQAPLGTRARAEEVSAAIADFPLYQGGLVGRRGTATLIIAEILDDDLATAAYDAVMALVAAETIPEGTQVHVAGEGAVAGYLSTYIDNDASRLNPMAGLIITIVLLVAFVSLRAAILPNIIVLATVLGSFGLMAASGTSFFVITNGLVVNLIGIAVADSIHILSAYYTVLRDDPAISKRNAVARAMAQMWRPVTLTTITTVAGFLALSASSVMPPISAFGLFGALGVALAWLYSMTLLPALLTVWPTRRIPYPFGQRKDGTQRRNAAERLMTALGRVVLASPKPVVAAGGVLTLVALAGASQLVVNEDRIENFKPSEPVYMADKAINADTDGIYNLDVLIETSRPGGLYDPEMLRRIEALQVFMESLEGVGGTTSIVDYVKQLHRAVNEGRPDFYTIPDDADLVAQLFFLYGASADPTDFEEEVDFDYQRALVRAQVSTGQYTNNKEIVPALEDYLRTTFNDEAATATATGRITVNYYWVRGIDQSTLLSVLLAFVAVTVAAIIVFRSLTAGLLAAMPVGLSVLLVYAVMGFAGIPLGVGTSMFAAIAIGLSIDFAIHALDRIRDIGRSEGLGPQALMALYPETGRALFFNFIAVAGGFGVLMTSDVPPLIKFGSLVAVAVSVAFIASVTLLPALVTLLKPKALLAPEPKEAAHASCPQTA</sequence>
<keyword evidence="2" id="KW-1003">Cell membrane</keyword>
<protein>
    <submittedName>
        <fullName evidence="8">MMPL family transporter</fullName>
    </submittedName>
</protein>
<dbReference type="PANTHER" id="PTHR33406:SF13">
    <property type="entry name" value="MEMBRANE PROTEIN YDFJ"/>
    <property type="match status" value="1"/>
</dbReference>
<keyword evidence="5 6" id="KW-0472">Membrane</keyword>
<dbReference type="GO" id="GO:0022857">
    <property type="term" value="F:transmembrane transporter activity"/>
    <property type="evidence" value="ECO:0007669"/>
    <property type="project" value="InterPro"/>
</dbReference>
<evidence type="ECO:0000256" key="5">
    <source>
        <dbReference type="ARBA" id="ARBA00023136"/>
    </source>
</evidence>
<feature type="domain" description="SSD" evidence="7">
    <location>
        <begin position="259"/>
        <end position="383"/>
    </location>
</feature>
<feature type="transmembrane region" description="Helical" evidence="6">
    <location>
        <begin position="726"/>
        <end position="743"/>
    </location>
</feature>
<feature type="transmembrane region" description="Helical" evidence="6">
    <location>
        <begin position="328"/>
        <end position="346"/>
    </location>
</feature>
<dbReference type="PRINTS" id="PR00702">
    <property type="entry name" value="ACRIFLAVINRP"/>
</dbReference>
<evidence type="ECO:0000256" key="3">
    <source>
        <dbReference type="ARBA" id="ARBA00022692"/>
    </source>
</evidence>
<organism evidence="8 9">
    <name type="scientific">Pyruvatibacter mobilis</name>
    <dbReference type="NCBI Taxonomy" id="1712261"/>
    <lineage>
        <taxon>Bacteria</taxon>
        <taxon>Pseudomonadati</taxon>
        <taxon>Pseudomonadota</taxon>
        <taxon>Alphaproteobacteria</taxon>
        <taxon>Hyphomicrobiales</taxon>
        <taxon>Parvibaculaceae</taxon>
        <taxon>Pyruvatibacter</taxon>
    </lineage>
</organism>
<dbReference type="InterPro" id="IPR004869">
    <property type="entry name" value="MMPL_dom"/>
</dbReference>
<dbReference type="AlphaFoldDB" id="A0A845QA66"/>
<feature type="transmembrane region" description="Helical" evidence="6">
    <location>
        <begin position="286"/>
        <end position="308"/>
    </location>
</feature>
<dbReference type="OrthoDB" id="9794724at2"/>
<comment type="caution">
    <text evidence="8">The sequence shown here is derived from an EMBL/GenBank/DDBJ whole genome shotgun (WGS) entry which is preliminary data.</text>
</comment>
<evidence type="ECO:0000256" key="2">
    <source>
        <dbReference type="ARBA" id="ARBA00022475"/>
    </source>
</evidence>
<dbReference type="EMBL" id="WXYQ01000004">
    <property type="protein sequence ID" value="NBG95188.1"/>
    <property type="molecule type" value="Genomic_DNA"/>
</dbReference>
<feature type="transmembrane region" description="Helical" evidence="6">
    <location>
        <begin position="17"/>
        <end position="39"/>
    </location>
</feature>
<feature type="transmembrane region" description="Helical" evidence="6">
    <location>
        <begin position="755"/>
        <end position="778"/>
    </location>
</feature>
<comment type="subcellular location">
    <subcellularLocation>
        <location evidence="1">Cell membrane</location>
        <topology evidence="1">Multi-pass membrane protein</topology>
    </subcellularLocation>
</comment>
<dbReference type="Gene3D" id="1.20.1640.10">
    <property type="entry name" value="Multidrug efflux transporter AcrB transmembrane domain"/>
    <property type="match status" value="2"/>
</dbReference>
<feature type="transmembrane region" description="Helical" evidence="6">
    <location>
        <begin position="358"/>
        <end position="384"/>
    </location>
</feature>
<evidence type="ECO:0000256" key="4">
    <source>
        <dbReference type="ARBA" id="ARBA00022989"/>
    </source>
</evidence>
<evidence type="ECO:0000256" key="6">
    <source>
        <dbReference type="SAM" id="Phobius"/>
    </source>
</evidence>
<gene>
    <name evidence="8" type="ORF">GTQ45_05535</name>
</gene>
<feature type="domain" description="SSD" evidence="7">
    <location>
        <begin position="683"/>
        <end position="777"/>
    </location>
</feature>
<dbReference type="RefSeq" id="WP_160587174.1">
    <property type="nucleotide sequence ID" value="NZ_BMHN01000001.1"/>
</dbReference>
<dbReference type="PANTHER" id="PTHR33406">
    <property type="entry name" value="MEMBRANE PROTEIN MJ1562-RELATED"/>
    <property type="match status" value="1"/>
</dbReference>